<reference evidence="1" key="1">
    <citation type="journal article" date="2012" name="PLoS ONE">
        <title>Gene sets for utilization of primary and secondary nutrition supplies in the distal gut of endangered iberian lynx.</title>
        <authorList>
            <person name="Alcaide M."/>
            <person name="Messina E."/>
            <person name="Richter M."/>
            <person name="Bargiela R."/>
            <person name="Peplies J."/>
            <person name="Huws S.A."/>
            <person name="Newbold C.J."/>
            <person name="Golyshin P.N."/>
            <person name="Simon M.A."/>
            <person name="Lopez G."/>
            <person name="Yakimov M.M."/>
            <person name="Ferrer M."/>
        </authorList>
    </citation>
    <scope>NUCLEOTIDE SEQUENCE</scope>
</reference>
<organism evidence="1">
    <name type="scientific">gut metagenome</name>
    <dbReference type="NCBI Taxonomy" id="749906"/>
    <lineage>
        <taxon>unclassified sequences</taxon>
        <taxon>metagenomes</taxon>
        <taxon>organismal metagenomes</taxon>
    </lineage>
</organism>
<dbReference type="AlphaFoldDB" id="J9GB17"/>
<comment type="caution">
    <text evidence="1">The sequence shown here is derived from an EMBL/GenBank/DDBJ whole genome shotgun (WGS) entry which is preliminary data.</text>
</comment>
<dbReference type="EMBL" id="AMCI01004020">
    <property type="protein sequence ID" value="EJW98972.1"/>
    <property type="molecule type" value="Genomic_DNA"/>
</dbReference>
<accession>J9GB17</accession>
<sequence length="38" mass="4595">MRQVYAWQALLKLKEKSIFWLQQAPRAVRGNSFTLKMR</sequence>
<protein>
    <submittedName>
        <fullName evidence="1">Uncharacterized protein</fullName>
    </submittedName>
</protein>
<name>J9GB17_9ZZZZ</name>
<gene>
    <name evidence="1" type="ORF">EVA_12918</name>
</gene>
<proteinExistence type="predicted"/>
<evidence type="ECO:0000313" key="1">
    <source>
        <dbReference type="EMBL" id="EJW98972.1"/>
    </source>
</evidence>